<dbReference type="InterPro" id="IPR003593">
    <property type="entry name" value="AAA+_ATPase"/>
</dbReference>
<dbReference type="PROSITE" id="PS50893">
    <property type="entry name" value="ABC_TRANSPORTER_2"/>
    <property type="match status" value="1"/>
</dbReference>
<keyword evidence="3" id="KW-0547">Nucleotide-binding</keyword>
<keyword evidence="4 6" id="KW-0067">ATP-binding</keyword>
<dbReference type="InterPro" id="IPR015860">
    <property type="entry name" value="ABC_transpr_TagH-like"/>
</dbReference>
<comment type="similarity">
    <text evidence="1">Belongs to the ABC transporter superfamily.</text>
</comment>
<dbReference type="GO" id="GO:0016887">
    <property type="term" value="F:ATP hydrolysis activity"/>
    <property type="evidence" value="ECO:0007669"/>
    <property type="project" value="InterPro"/>
</dbReference>
<evidence type="ECO:0000313" key="6">
    <source>
        <dbReference type="EMBL" id="WNZ43978.1"/>
    </source>
</evidence>
<dbReference type="Pfam" id="PF14524">
    <property type="entry name" value="Wzt_C"/>
    <property type="match status" value="1"/>
</dbReference>
<name>A0AA96WR50_LEPBY</name>
<organism evidence="6">
    <name type="scientific">Leptolyngbya boryana CZ1</name>
    <dbReference type="NCBI Taxonomy" id="3060204"/>
    <lineage>
        <taxon>Bacteria</taxon>
        <taxon>Bacillati</taxon>
        <taxon>Cyanobacteriota</taxon>
        <taxon>Cyanophyceae</taxon>
        <taxon>Leptolyngbyales</taxon>
        <taxon>Leptolyngbyaceae</taxon>
        <taxon>Leptolyngbya group</taxon>
        <taxon>Leptolyngbya</taxon>
    </lineage>
</organism>
<keyword evidence="2" id="KW-0813">Transport</keyword>
<evidence type="ECO:0000256" key="1">
    <source>
        <dbReference type="ARBA" id="ARBA00005417"/>
    </source>
</evidence>
<dbReference type="SUPFAM" id="SSF52540">
    <property type="entry name" value="P-loop containing nucleoside triphosphate hydrolases"/>
    <property type="match status" value="1"/>
</dbReference>
<dbReference type="GO" id="GO:0005524">
    <property type="term" value="F:ATP binding"/>
    <property type="evidence" value="ECO:0007669"/>
    <property type="project" value="UniProtKB-KW"/>
</dbReference>
<evidence type="ECO:0000259" key="5">
    <source>
        <dbReference type="PROSITE" id="PS50893"/>
    </source>
</evidence>
<dbReference type="CDD" id="cd10147">
    <property type="entry name" value="Wzt_C-like"/>
    <property type="match status" value="1"/>
</dbReference>
<evidence type="ECO:0000256" key="3">
    <source>
        <dbReference type="ARBA" id="ARBA00022741"/>
    </source>
</evidence>
<dbReference type="GO" id="GO:0140359">
    <property type="term" value="F:ABC-type transporter activity"/>
    <property type="evidence" value="ECO:0007669"/>
    <property type="project" value="InterPro"/>
</dbReference>
<dbReference type="InterPro" id="IPR003439">
    <property type="entry name" value="ABC_transporter-like_ATP-bd"/>
</dbReference>
<dbReference type="Gene3D" id="2.70.50.60">
    <property type="entry name" value="abc- transporter (atp binding component) like domain"/>
    <property type="match status" value="1"/>
</dbReference>
<reference evidence="6" key="2">
    <citation type="submission" date="2023-07" db="EMBL/GenBank/DDBJ databases">
        <authorList>
            <person name="Bai X.-H."/>
            <person name="Wang H.-H."/>
            <person name="Wang J."/>
            <person name="Ma M.-Y."/>
            <person name="Hu H.-H."/>
            <person name="Song Z.-L."/>
            <person name="Ma H.-G."/>
            <person name="Fan Y."/>
            <person name="Du C.-Y."/>
            <person name="Xu J.-C."/>
        </authorList>
    </citation>
    <scope>NUCLEOTIDE SEQUENCE</scope>
    <source>
        <strain evidence="6">CZ1</strain>
    </source>
</reference>
<dbReference type="PROSITE" id="PS00211">
    <property type="entry name" value="ABC_TRANSPORTER_1"/>
    <property type="match status" value="1"/>
</dbReference>
<evidence type="ECO:0000256" key="2">
    <source>
        <dbReference type="ARBA" id="ARBA00022448"/>
    </source>
</evidence>
<dbReference type="EMBL" id="CP130144">
    <property type="protein sequence ID" value="WNZ43978.1"/>
    <property type="molecule type" value="Genomic_DNA"/>
</dbReference>
<evidence type="ECO:0000256" key="4">
    <source>
        <dbReference type="ARBA" id="ARBA00022840"/>
    </source>
</evidence>
<reference evidence="6" key="1">
    <citation type="journal article" date="2023" name="Plants (Basel)">
        <title>Genomic Analysis of Leptolyngbya boryana CZ1 Reveals Efficient Carbon Fixation Modules.</title>
        <authorList>
            <person name="Bai X."/>
            <person name="Wang H."/>
            <person name="Cheng W."/>
            <person name="Wang J."/>
            <person name="Ma M."/>
            <person name="Hu H."/>
            <person name="Song Z."/>
            <person name="Ma H."/>
            <person name="Fan Y."/>
            <person name="Du C."/>
            <person name="Xu J."/>
        </authorList>
    </citation>
    <scope>NUCLEOTIDE SEQUENCE</scope>
    <source>
        <strain evidence="6">CZ1</strain>
    </source>
</reference>
<sequence>MVSVSNQTALTDVPFEEEVILSVEGVSKKFCRDLKRSLLYGVQDIATELIGLRKPNKDLRPREFWALNNLSFHLRRGEALGLVGKNGSGKSTLLRVISGLIRPDTGSVTVKGRLAPLIALGAGFNPVLSGRENIYANMSILGLTSQEIRDRFDEVVEFAEIEDAIDAPVHSYSSGMAARLGFACAIHTEPDILLIDEVLAVGDLKFRGKCYRRLAQLRDRGVSFILVSHSSNSILSKCESAVYLSKGELKMVGDAASVTRKYENDLFLEGSSTIVSQLELPKKSIQDSSGLDVNAVFFRDEQGDPISPPISGQPTKLCISCTVHRDIKDINLGLTFRERAGEGDKILVLSTLHDKTPLQLVQGKNEIQVELPHLGLRPSAYMMDAHLYEGNYILLDSVLAFEFVVEGQGSMSQCLFYQPRAWTTVHQP</sequence>
<dbReference type="Pfam" id="PF00005">
    <property type="entry name" value="ABC_tran"/>
    <property type="match status" value="1"/>
</dbReference>
<dbReference type="InterPro" id="IPR027417">
    <property type="entry name" value="P-loop_NTPase"/>
</dbReference>
<dbReference type="CDD" id="cd03220">
    <property type="entry name" value="ABC_KpsT_Wzt"/>
    <property type="match status" value="1"/>
</dbReference>
<protein>
    <submittedName>
        <fullName evidence="6">ABC transporter ATP-binding protein</fullName>
    </submittedName>
</protein>
<accession>A0AA96WR50</accession>
<feature type="domain" description="ABC transporter" evidence="5">
    <location>
        <begin position="52"/>
        <end position="271"/>
    </location>
</feature>
<dbReference type="RefSeq" id="WP_316426159.1">
    <property type="nucleotide sequence ID" value="NZ_CP130144.1"/>
</dbReference>
<dbReference type="Gene3D" id="3.40.50.300">
    <property type="entry name" value="P-loop containing nucleotide triphosphate hydrolases"/>
    <property type="match status" value="1"/>
</dbReference>
<dbReference type="InterPro" id="IPR050683">
    <property type="entry name" value="Bact_Polysacc_Export_ATP-bd"/>
</dbReference>
<dbReference type="InterPro" id="IPR029439">
    <property type="entry name" value="Wzt_C"/>
</dbReference>
<dbReference type="AlphaFoldDB" id="A0AA96WR50"/>
<dbReference type="InterPro" id="IPR017871">
    <property type="entry name" value="ABC_transporter-like_CS"/>
</dbReference>
<proteinExistence type="inferred from homology"/>
<dbReference type="GO" id="GO:0016020">
    <property type="term" value="C:membrane"/>
    <property type="evidence" value="ECO:0007669"/>
    <property type="project" value="InterPro"/>
</dbReference>
<gene>
    <name evidence="6" type="ORF">Q2T42_19280</name>
</gene>
<dbReference type="PANTHER" id="PTHR46743">
    <property type="entry name" value="TEICHOIC ACIDS EXPORT ATP-BINDING PROTEIN TAGH"/>
    <property type="match status" value="1"/>
</dbReference>
<dbReference type="PANTHER" id="PTHR46743:SF2">
    <property type="entry name" value="TEICHOIC ACIDS EXPORT ATP-BINDING PROTEIN TAGH"/>
    <property type="match status" value="1"/>
</dbReference>
<dbReference type="SMART" id="SM00382">
    <property type="entry name" value="AAA"/>
    <property type="match status" value="1"/>
</dbReference>